<protein>
    <submittedName>
        <fullName evidence="2">DUF1287 domain-containing protein</fullName>
    </submittedName>
</protein>
<dbReference type="Gene3D" id="3.90.1720.10">
    <property type="entry name" value="endopeptidase domain like (from Nostoc punctiforme)"/>
    <property type="match status" value="1"/>
</dbReference>
<gene>
    <name evidence="2" type="ORF">OXH55_12325</name>
</gene>
<organism evidence="2 3">
    <name type="scientific">Clostridium ganghwense</name>
    <dbReference type="NCBI Taxonomy" id="312089"/>
    <lineage>
        <taxon>Bacteria</taxon>
        <taxon>Bacillati</taxon>
        <taxon>Bacillota</taxon>
        <taxon>Clostridia</taxon>
        <taxon>Eubacteriales</taxon>
        <taxon>Clostridiaceae</taxon>
        <taxon>Clostridium</taxon>
    </lineage>
</organism>
<evidence type="ECO:0000256" key="1">
    <source>
        <dbReference type="SAM" id="SignalP"/>
    </source>
</evidence>
<feature type="signal peptide" evidence="1">
    <location>
        <begin position="1"/>
        <end position="22"/>
    </location>
</feature>
<dbReference type="EMBL" id="JAPQES010000004">
    <property type="protein sequence ID" value="MCY6371427.1"/>
    <property type="molecule type" value="Genomic_DNA"/>
</dbReference>
<dbReference type="Proteomes" id="UP001079657">
    <property type="component" value="Unassembled WGS sequence"/>
</dbReference>
<proteinExistence type="predicted"/>
<dbReference type="InterPro" id="IPR009706">
    <property type="entry name" value="DUF1287"/>
</dbReference>
<dbReference type="RefSeq" id="WP_268050290.1">
    <property type="nucleotide sequence ID" value="NZ_JAPQES010000004.1"/>
</dbReference>
<sequence length="247" mass="28293">MRKKLYTLILCFIMTTSILVTGCKNSSIKDTQSKSNINEKAATSDITYDTNSPKVTCNLDIPKIKFDKDKDGDGINDLDDILEGARKDAANKPIYKSAYYSGGYPPETEGVCTDVVWRAFKNAGYNLKDMVDKDIKAHTSRYPRVAGNPDPNIDFRRVKNLVPFFKKYAKTLTNEIVPNDIENLKQWQRGDIVVFQDPIDHIAIVSDIRREDGIPYIIHNDGPYTEEEDSLMSWYKNSKVIYHFRFE</sequence>
<reference evidence="2" key="1">
    <citation type="submission" date="2022-12" db="EMBL/GenBank/DDBJ databases">
        <authorList>
            <person name="Wang J."/>
        </authorList>
    </citation>
    <scope>NUCLEOTIDE SEQUENCE</scope>
    <source>
        <strain evidence="2">HY-42-06</strain>
    </source>
</reference>
<keyword evidence="3" id="KW-1185">Reference proteome</keyword>
<evidence type="ECO:0000313" key="2">
    <source>
        <dbReference type="EMBL" id="MCY6371427.1"/>
    </source>
</evidence>
<feature type="chain" id="PRO_5047412090" evidence="1">
    <location>
        <begin position="23"/>
        <end position="247"/>
    </location>
</feature>
<dbReference type="PROSITE" id="PS51257">
    <property type="entry name" value="PROKAR_LIPOPROTEIN"/>
    <property type="match status" value="1"/>
</dbReference>
<comment type="caution">
    <text evidence="2">The sequence shown here is derived from an EMBL/GenBank/DDBJ whole genome shotgun (WGS) entry which is preliminary data.</text>
</comment>
<name>A0ABT4CQV2_9CLOT</name>
<keyword evidence="1" id="KW-0732">Signal</keyword>
<accession>A0ABT4CQV2</accession>
<evidence type="ECO:0000313" key="3">
    <source>
        <dbReference type="Proteomes" id="UP001079657"/>
    </source>
</evidence>
<dbReference type="Pfam" id="PF06940">
    <property type="entry name" value="DUF1287"/>
    <property type="match status" value="1"/>
</dbReference>